<dbReference type="OrthoDB" id="2012278at2759"/>
<evidence type="ECO:0000256" key="3">
    <source>
        <dbReference type="ARBA" id="ARBA00022801"/>
    </source>
</evidence>
<feature type="domain" description="Glycosyl hydrolase family 30 beta sandwich" evidence="7">
    <location>
        <begin position="384"/>
        <end position="477"/>
    </location>
</feature>
<dbReference type="AlphaFoldDB" id="S8B2H7"/>
<evidence type="ECO:0000256" key="4">
    <source>
        <dbReference type="RuleBase" id="RU361188"/>
    </source>
</evidence>
<dbReference type="SUPFAM" id="SSF51011">
    <property type="entry name" value="Glycosyl hydrolase domain"/>
    <property type="match status" value="1"/>
</dbReference>
<dbReference type="HOGENOM" id="CLU_031530_1_0_1"/>
<dbReference type="GO" id="GO:0016020">
    <property type="term" value="C:membrane"/>
    <property type="evidence" value="ECO:0007669"/>
    <property type="project" value="GOC"/>
</dbReference>
<dbReference type="EMBL" id="KB644411">
    <property type="protein sequence ID" value="EPS28627.1"/>
    <property type="molecule type" value="Genomic_DNA"/>
</dbReference>
<proteinExistence type="inferred from homology"/>
<dbReference type="Gene3D" id="3.20.20.80">
    <property type="entry name" value="Glycosidases"/>
    <property type="match status" value="1"/>
</dbReference>
<evidence type="ECO:0000256" key="2">
    <source>
        <dbReference type="ARBA" id="ARBA00022729"/>
    </source>
</evidence>
<dbReference type="eggNOG" id="KOG2566">
    <property type="taxonomic scope" value="Eukaryota"/>
</dbReference>
<sequence length="480" mass="52442">MRTSSTYQALGLLSLSVPSLAGVAATSASSANAITIKTDSKLQKIDGFGFSQAFTRAAQFQEADPQLAKAALDLFFSKKDGAGFSIIRNWIPSSANFTIEPNSPGSPSNPPQYRWDGWDEGQVWFTKQARSYGVKTIYADAWSAPGFMKTSGDEAVPGFLCGTPGHECTSGDWRQAYADYLVQYVKYYKKEGIDITHLGFLNEPDFKPSYSNMQISDDASEAIDFIPILRKTVDHAKLDVSLTCCDATGWEKQTQYTEALVAAGMERDLDVITSHMYSSDATYPLDTSLPTWLSEAGVETSDGRFVPTWYSTGNVNEGLAWAIKIAKGLVDANLSAYLFWEGFEIAQQQSASHLIDTTGADNKTLLPSGIFYAFSMFSRFIRPDAHRVAIEGAEKLSDVITAAFQNKDKSVIVVFTNTGAADQTTEILVPPHQAGSSAKAWLTDNTHKVEKTPVEQTRTNDHSSIKVNIPAHSVVTVKFA</sequence>
<feature type="signal peptide" evidence="5">
    <location>
        <begin position="1"/>
        <end position="21"/>
    </location>
</feature>
<accession>S8B2H7</accession>
<dbReference type="GO" id="GO:0006680">
    <property type="term" value="P:glucosylceramide catabolic process"/>
    <property type="evidence" value="ECO:0007669"/>
    <property type="project" value="TreeGrafter"/>
</dbReference>
<keyword evidence="4 8" id="KW-0326">Glycosidase</keyword>
<keyword evidence="3 4" id="KW-0378">Hydrolase</keyword>
<reference evidence="8 9" key="1">
    <citation type="journal article" date="2013" name="PLoS ONE">
        <title>Genomic and secretomic analyses reveal unique features of the lignocellulolytic enzyme system of Penicillium decumbens.</title>
        <authorList>
            <person name="Liu G."/>
            <person name="Zhang L."/>
            <person name="Wei X."/>
            <person name="Zou G."/>
            <person name="Qin Y."/>
            <person name="Ma L."/>
            <person name="Li J."/>
            <person name="Zheng H."/>
            <person name="Wang S."/>
            <person name="Wang C."/>
            <person name="Xun L."/>
            <person name="Zhao G.-P."/>
            <person name="Zhou Z."/>
            <person name="Qu Y."/>
        </authorList>
    </citation>
    <scope>NUCLEOTIDE SEQUENCE [LARGE SCALE GENOMIC DNA]</scope>
    <source>
        <strain evidence="9">114-2 / CGMCC 5302</strain>
    </source>
</reference>
<name>S8B2H7_PENO1</name>
<feature type="chain" id="PRO_5004548157" evidence="5">
    <location>
        <begin position="22"/>
        <end position="480"/>
    </location>
</feature>
<keyword evidence="8" id="KW-0858">Xylan degradation</keyword>
<evidence type="ECO:0000256" key="5">
    <source>
        <dbReference type="SAM" id="SignalP"/>
    </source>
</evidence>
<dbReference type="Pfam" id="PF17189">
    <property type="entry name" value="Glyco_hydro_30C"/>
    <property type="match status" value="1"/>
</dbReference>
<dbReference type="STRING" id="933388.S8B2H7"/>
<evidence type="ECO:0000313" key="9">
    <source>
        <dbReference type="Proteomes" id="UP000019376"/>
    </source>
</evidence>
<evidence type="ECO:0000259" key="7">
    <source>
        <dbReference type="Pfam" id="PF17189"/>
    </source>
</evidence>
<dbReference type="SUPFAM" id="SSF51445">
    <property type="entry name" value="(Trans)glycosidases"/>
    <property type="match status" value="1"/>
</dbReference>
<dbReference type="GO" id="GO:0004348">
    <property type="term" value="F:glucosylceramidase activity"/>
    <property type="evidence" value="ECO:0007669"/>
    <property type="project" value="InterPro"/>
</dbReference>
<dbReference type="InterPro" id="IPR033453">
    <property type="entry name" value="Glyco_hydro_30_TIM-barrel"/>
</dbReference>
<evidence type="ECO:0000256" key="1">
    <source>
        <dbReference type="ARBA" id="ARBA00005382"/>
    </source>
</evidence>
<dbReference type="InterPro" id="IPR001139">
    <property type="entry name" value="Glyco_hydro_30"/>
</dbReference>
<keyword evidence="2 5" id="KW-0732">Signal</keyword>
<dbReference type="InterPro" id="IPR017853">
    <property type="entry name" value="GH"/>
</dbReference>
<dbReference type="PANTHER" id="PTHR11069">
    <property type="entry name" value="GLUCOSYLCERAMIDASE"/>
    <property type="match status" value="1"/>
</dbReference>
<dbReference type="Proteomes" id="UP000019376">
    <property type="component" value="Unassembled WGS sequence"/>
</dbReference>
<keyword evidence="8" id="KW-0624">Polysaccharide degradation</keyword>
<dbReference type="Gene3D" id="2.60.40.1180">
    <property type="entry name" value="Golgi alpha-mannosidase II"/>
    <property type="match status" value="1"/>
</dbReference>
<dbReference type="Pfam" id="PF02055">
    <property type="entry name" value="Glyco_hydro_30"/>
    <property type="match status" value="1"/>
</dbReference>
<protein>
    <submittedName>
        <fullName evidence="8">Putative endo-beta-1,4-xylanase</fullName>
    </submittedName>
</protein>
<keyword evidence="9" id="KW-1185">Reference proteome</keyword>
<dbReference type="InterPro" id="IPR033452">
    <property type="entry name" value="GH30_C"/>
</dbReference>
<feature type="domain" description="Glycosyl hydrolase family 30 TIM-barrel" evidence="6">
    <location>
        <begin position="46"/>
        <end position="206"/>
    </location>
</feature>
<dbReference type="GO" id="GO:0045493">
    <property type="term" value="P:xylan catabolic process"/>
    <property type="evidence" value="ECO:0007669"/>
    <property type="project" value="UniProtKB-KW"/>
</dbReference>
<keyword evidence="8" id="KW-0119">Carbohydrate metabolism</keyword>
<organism evidence="8 9">
    <name type="scientific">Penicillium oxalicum (strain 114-2 / CGMCC 5302)</name>
    <name type="common">Penicillium decumbens</name>
    <dbReference type="NCBI Taxonomy" id="933388"/>
    <lineage>
        <taxon>Eukaryota</taxon>
        <taxon>Fungi</taxon>
        <taxon>Dikarya</taxon>
        <taxon>Ascomycota</taxon>
        <taxon>Pezizomycotina</taxon>
        <taxon>Eurotiomycetes</taxon>
        <taxon>Eurotiomycetidae</taxon>
        <taxon>Eurotiales</taxon>
        <taxon>Aspergillaceae</taxon>
        <taxon>Penicillium</taxon>
    </lineage>
</organism>
<comment type="similarity">
    <text evidence="1 4">Belongs to the glycosyl hydrolase 30 family.</text>
</comment>
<dbReference type="PhylomeDB" id="S8B2H7"/>
<evidence type="ECO:0000259" key="6">
    <source>
        <dbReference type="Pfam" id="PF02055"/>
    </source>
</evidence>
<evidence type="ECO:0000313" key="8">
    <source>
        <dbReference type="EMBL" id="EPS28627.1"/>
    </source>
</evidence>
<dbReference type="InterPro" id="IPR013780">
    <property type="entry name" value="Glyco_hydro_b"/>
</dbReference>
<dbReference type="PANTHER" id="PTHR11069:SF23">
    <property type="entry name" value="LYSOSOMAL ACID GLUCOSYLCERAMIDASE"/>
    <property type="match status" value="1"/>
</dbReference>
<gene>
    <name evidence="8" type="ORF">PDE_03573</name>
</gene>